<feature type="chain" id="PRO_5047431423" description="Secreted protein" evidence="1">
    <location>
        <begin position="27"/>
        <end position="278"/>
    </location>
</feature>
<dbReference type="Proteomes" id="UP001303946">
    <property type="component" value="Chromosome"/>
</dbReference>
<accession>A0ABZ0CMN9</accession>
<evidence type="ECO:0000313" key="3">
    <source>
        <dbReference type="Proteomes" id="UP001303946"/>
    </source>
</evidence>
<proteinExistence type="predicted"/>
<sequence>MKHTNFLHRLASLAVLSASLTAAALAAPVPDADGYIALHYSDGTPASVGLDAVNARLRTVGVRVSEVAIPAAAKPLLQASRTRALNTEQASALLGHFALGRKELVQEISRAGRAPEMPRGGHLQTSEPGVAPYPKVYDMKALDQPTTAFIQRKFGRLHVNSSEAGVGIDEVMTIVSGGPYTWFFVFPNDVVGKLRFGRVGDRGVAWRISYPGLVPHGGFFDAPDGLVVAYAHGPASFVMRYDDPSVDGAATLGDNPWIDFTSERPRLLSAPRATTKPH</sequence>
<dbReference type="EMBL" id="CP136336">
    <property type="protein sequence ID" value="WOB06113.1"/>
    <property type="molecule type" value="Genomic_DNA"/>
</dbReference>
<evidence type="ECO:0000313" key="2">
    <source>
        <dbReference type="EMBL" id="WOB06113.1"/>
    </source>
</evidence>
<dbReference type="RefSeq" id="WP_316698422.1">
    <property type="nucleotide sequence ID" value="NZ_CP136336.1"/>
</dbReference>
<name>A0ABZ0CMN9_9BURK</name>
<gene>
    <name evidence="2" type="ORF">RXV79_14390</name>
</gene>
<organism evidence="2 3">
    <name type="scientific">Piscinibacter gummiphilus</name>
    <dbReference type="NCBI Taxonomy" id="946333"/>
    <lineage>
        <taxon>Bacteria</taxon>
        <taxon>Pseudomonadati</taxon>
        <taxon>Pseudomonadota</taxon>
        <taxon>Betaproteobacteria</taxon>
        <taxon>Burkholderiales</taxon>
        <taxon>Sphaerotilaceae</taxon>
        <taxon>Piscinibacter</taxon>
    </lineage>
</organism>
<protein>
    <recommendedName>
        <fullName evidence="4">Secreted protein</fullName>
    </recommendedName>
</protein>
<keyword evidence="3" id="KW-1185">Reference proteome</keyword>
<keyword evidence="1" id="KW-0732">Signal</keyword>
<evidence type="ECO:0008006" key="4">
    <source>
        <dbReference type="Google" id="ProtNLM"/>
    </source>
</evidence>
<reference evidence="2 3" key="1">
    <citation type="submission" date="2023-10" db="EMBL/GenBank/DDBJ databases">
        <title>Bacteria for the degradation of biodegradable plastic PBAT(Polybutylene adipate terephthalate).</title>
        <authorList>
            <person name="Weon H.-Y."/>
            <person name="Yeon J."/>
        </authorList>
    </citation>
    <scope>NUCLEOTIDE SEQUENCE [LARGE SCALE GENOMIC DNA]</scope>
    <source>
        <strain evidence="2 3">SBD 7-3</strain>
    </source>
</reference>
<evidence type="ECO:0000256" key="1">
    <source>
        <dbReference type="SAM" id="SignalP"/>
    </source>
</evidence>
<feature type="signal peptide" evidence="1">
    <location>
        <begin position="1"/>
        <end position="26"/>
    </location>
</feature>